<organism evidence="4">
    <name type="scientific">Caudovirales sp. ctFWA4</name>
    <dbReference type="NCBI Taxonomy" id="2827628"/>
    <lineage>
        <taxon>Viruses</taxon>
        <taxon>Duplodnaviria</taxon>
        <taxon>Heunggongvirae</taxon>
        <taxon>Uroviricota</taxon>
        <taxon>Caudoviricetes</taxon>
    </lineage>
</organism>
<name>A0A8S5LJD3_9CAUD</name>
<evidence type="ECO:0000256" key="1">
    <source>
        <dbReference type="SAM" id="Coils"/>
    </source>
</evidence>
<dbReference type="InterPro" id="IPR011109">
    <property type="entry name" value="DNA_bind_recombinase_dom"/>
</dbReference>
<dbReference type="InterPro" id="IPR050639">
    <property type="entry name" value="SSR_resolvase"/>
</dbReference>
<dbReference type="Gene3D" id="3.40.50.1390">
    <property type="entry name" value="Resolvase, N-terminal catalytic domain"/>
    <property type="match status" value="1"/>
</dbReference>
<dbReference type="PANTHER" id="PTHR30461">
    <property type="entry name" value="DNA-INVERTASE FROM LAMBDOID PROPHAGE"/>
    <property type="match status" value="1"/>
</dbReference>
<dbReference type="PROSITE" id="PS51736">
    <property type="entry name" value="RECOMBINASES_3"/>
    <property type="match status" value="1"/>
</dbReference>
<dbReference type="InterPro" id="IPR006119">
    <property type="entry name" value="Resolv_N"/>
</dbReference>
<reference evidence="4" key="1">
    <citation type="journal article" date="2021" name="Proc. Natl. Acad. Sci. U.S.A.">
        <title>A Catalog of Tens of Thousands of Viruses from Human Metagenomes Reveals Hidden Associations with Chronic Diseases.</title>
        <authorList>
            <person name="Tisza M.J."/>
            <person name="Buck C.B."/>
        </authorList>
    </citation>
    <scope>NUCLEOTIDE SEQUENCE</scope>
    <source>
        <strain evidence="4">CtFWA4</strain>
    </source>
</reference>
<dbReference type="Pfam" id="PF07508">
    <property type="entry name" value="Recombinase"/>
    <property type="match status" value="1"/>
</dbReference>
<dbReference type="Pfam" id="PF00239">
    <property type="entry name" value="Resolvase"/>
    <property type="match status" value="1"/>
</dbReference>
<keyword evidence="1" id="KW-0175">Coiled coil</keyword>
<evidence type="ECO:0000259" key="3">
    <source>
        <dbReference type="PROSITE" id="PS51737"/>
    </source>
</evidence>
<accession>A0A8S5LJD3</accession>
<dbReference type="CDD" id="cd00338">
    <property type="entry name" value="Ser_Recombinase"/>
    <property type="match status" value="1"/>
</dbReference>
<dbReference type="SUPFAM" id="SSF53041">
    <property type="entry name" value="Resolvase-like"/>
    <property type="match status" value="1"/>
</dbReference>
<dbReference type="Pfam" id="PF13408">
    <property type="entry name" value="Zn_ribbon_recom"/>
    <property type="match status" value="1"/>
</dbReference>
<dbReference type="GO" id="GO:0003677">
    <property type="term" value="F:DNA binding"/>
    <property type="evidence" value="ECO:0007669"/>
    <property type="project" value="InterPro"/>
</dbReference>
<sequence>MARSTKKTECLPLERIGVIYARYSSHNQKEESIEQQVEECMTFALLNGIKVVHVYADKALSGRTDKRPQFQRLMRDAEKRSFSVVVAYKSNRIARDMLNALKYEDRLGKYGIETLYAKEEFGNTAAGRFALRTMMNVNQFYSENMAEDIKRGMLDNAENCKVNGALPLGYVSGPDGRYAIEPKEAEIVRGIYDKVLEGVSFADIASDLNVRGVRTKHGSLWNKCSFHRILTNDVYIGVYRHSGVVKEGGVPPILEREVFIAMQKYLETKKNPRGRHRENGDYLLTGKLRCGYCESFMVGVSGTSKTGDKHYYYNCNGRRSGSGCKKENVRRDSIEYAVAALTQQIVFKEDIIDWIATAAVKLAKESSGQSEIDAMEAELAEDRKATKNIMTAIEQGIFTATTKNRLLELEADIATLEQSIRDAKAISEGELLEKERVVYFLTSLREGNLHSKTYQKRLIDTFVRAVYLWDDYIGIDYYYAGKDSVVKYSLSEIESEIGENIREVLKDSLTGHHTRVIRTQDGQEITIVLTVNGFVLLSPLSVCG</sequence>
<evidence type="ECO:0000313" key="4">
    <source>
        <dbReference type="EMBL" id="DAD69936.1"/>
    </source>
</evidence>
<dbReference type="SMART" id="SM00857">
    <property type="entry name" value="Resolvase"/>
    <property type="match status" value="1"/>
</dbReference>
<dbReference type="GO" id="GO:0000150">
    <property type="term" value="F:DNA strand exchange activity"/>
    <property type="evidence" value="ECO:0007669"/>
    <property type="project" value="InterPro"/>
</dbReference>
<dbReference type="InterPro" id="IPR025827">
    <property type="entry name" value="Zn_ribbon_recom_dom"/>
</dbReference>
<dbReference type="InterPro" id="IPR038109">
    <property type="entry name" value="DNA_bind_recomb_sf"/>
</dbReference>
<feature type="domain" description="Recombinase" evidence="3">
    <location>
        <begin position="167"/>
        <end position="274"/>
    </location>
</feature>
<dbReference type="Gene3D" id="3.90.1750.20">
    <property type="entry name" value="Putative Large Serine Recombinase, Chain B, Domain 2"/>
    <property type="match status" value="1"/>
</dbReference>
<dbReference type="PROSITE" id="PS51737">
    <property type="entry name" value="RECOMBINASE_DNA_BIND"/>
    <property type="match status" value="1"/>
</dbReference>
<feature type="domain" description="Resolvase/invertase-type recombinase catalytic" evidence="2">
    <location>
        <begin position="16"/>
        <end position="160"/>
    </location>
</feature>
<dbReference type="EMBL" id="BK015858">
    <property type="protein sequence ID" value="DAD69936.1"/>
    <property type="molecule type" value="Genomic_DNA"/>
</dbReference>
<proteinExistence type="predicted"/>
<feature type="coiled-coil region" evidence="1">
    <location>
        <begin position="399"/>
        <end position="426"/>
    </location>
</feature>
<dbReference type="PANTHER" id="PTHR30461:SF23">
    <property type="entry name" value="DNA RECOMBINASE-RELATED"/>
    <property type="match status" value="1"/>
</dbReference>
<protein>
    <submittedName>
        <fullName evidence="4">Integrase</fullName>
    </submittedName>
</protein>
<evidence type="ECO:0000259" key="2">
    <source>
        <dbReference type="PROSITE" id="PS51736"/>
    </source>
</evidence>
<dbReference type="InterPro" id="IPR036162">
    <property type="entry name" value="Resolvase-like_N_sf"/>
</dbReference>